<dbReference type="Proteomes" id="UP000614601">
    <property type="component" value="Unassembled WGS sequence"/>
</dbReference>
<dbReference type="PIRSF" id="PIRSF001221">
    <property type="entry name" value="Amidase_fungi"/>
    <property type="match status" value="1"/>
</dbReference>
<dbReference type="InterPro" id="IPR020556">
    <property type="entry name" value="Amidase_CS"/>
</dbReference>
<accession>A0A811JUD0</accession>
<evidence type="ECO:0000256" key="1">
    <source>
        <dbReference type="ARBA" id="ARBA00009199"/>
    </source>
</evidence>
<dbReference type="Gene3D" id="3.90.1300.10">
    <property type="entry name" value="Amidase signature (AS) domain"/>
    <property type="match status" value="1"/>
</dbReference>
<dbReference type="PANTHER" id="PTHR43372:SF4">
    <property type="entry name" value="FATTY-ACID AMIDE HYDROLASE 2"/>
    <property type="match status" value="1"/>
</dbReference>
<dbReference type="Pfam" id="PF01425">
    <property type="entry name" value="Amidase"/>
    <property type="match status" value="1"/>
</dbReference>
<evidence type="ECO:0000256" key="3">
    <source>
        <dbReference type="SAM" id="Phobius"/>
    </source>
</evidence>
<dbReference type="InterPro" id="IPR036928">
    <property type="entry name" value="AS_sf"/>
</dbReference>
<dbReference type="AlphaFoldDB" id="A0A811JUD0"/>
<dbReference type="EMBL" id="CAJFCW020000001">
    <property type="protein sequence ID" value="CAG9083336.1"/>
    <property type="molecule type" value="Genomic_DNA"/>
</dbReference>
<evidence type="ECO:0000256" key="2">
    <source>
        <dbReference type="PIRSR" id="PIRSR001221-1"/>
    </source>
</evidence>
<dbReference type="SUPFAM" id="SSF75304">
    <property type="entry name" value="Amidase signature (AS) enzymes"/>
    <property type="match status" value="1"/>
</dbReference>
<gene>
    <name evidence="5" type="ORF">BOKJ2_LOCUS1524</name>
</gene>
<feature type="active site" description="Acyl-ester intermediate" evidence="2">
    <location>
        <position position="234"/>
    </location>
</feature>
<feature type="active site" description="Charge relay system" evidence="2">
    <location>
        <position position="134"/>
    </location>
</feature>
<dbReference type="InterPro" id="IPR052739">
    <property type="entry name" value="FAAH2"/>
</dbReference>
<protein>
    <recommendedName>
        <fullName evidence="4">Amidase domain-containing protein</fullName>
    </recommendedName>
</protein>
<comment type="caution">
    <text evidence="5">The sequence shown here is derived from an EMBL/GenBank/DDBJ whole genome shotgun (WGS) entry which is preliminary data.</text>
</comment>
<keyword evidence="6" id="KW-1185">Reference proteome</keyword>
<proteinExistence type="inferred from homology"/>
<evidence type="ECO:0000313" key="6">
    <source>
        <dbReference type="Proteomes" id="UP000614601"/>
    </source>
</evidence>
<dbReference type="EMBL" id="CAJFDH010000001">
    <property type="protein sequence ID" value="CAD5206840.1"/>
    <property type="molecule type" value="Genomic_DNA"/>
</dbReference>
<organism evidence="5 6">
    <name type="scientific">Bursaphelenchus okinawaensis</name>
    <dbReference type="NCBI Taxonomy" id="465554"/>
    <lineage>
        <taxon>Eukaryota</taxon>
        <taxon>Metazoa</taxon>
        <taxon>Ecdysozoa</taxon>
        <taxon>Nematoda</taxon>
        <taxon>Chromadorea</taxon>
        <taxon>Rhabditida</taxon>
        <taxon>Tylenchina</taxon>
        <taxon>Tylenchomorpha</taxon>
        <taxon>Aphelenchoidea</taxon>
        <taxon>Aphelenchoididae</taxon>
        <taxon>Bursaphelenchus</taxon>
    </lineage>
</organism>
<keyword evidence="3" id="KW-0472">Membrane</keyword>
<evidence type="ECO:0000313" key="5">
    <source>
        <dbReference type="EMBL" id="CAD5206840.1"/>
    </source>
</evidence>
<dbReference type="PANTHER" id="PTHR43372">
    <property type="entry name" value="FATTY-ACID AMIDE HYDROLASE"/>
    <property type="match status" value="1"/>
</dbReference>
<comment type="similarity">
    <text evidence="1">Belongs to the amidase family.</text>
</comment>
<dbReference type="PROSITE" id="PS00571">
    <property type="entry name" value="AMIDASES"/>
    <property type="match status" value="1"/>
</dbReference>
<keyword evidence="3" id="KW-0812">Transmembrane</keyword>
<dbReference type="Proteomes" id="UP000783686">
    <property type="component" value="Unassembled WGS sequence"/>
</dbReference>
<dbReference type="GO" id="GO:0012505">
    <property type="term" value="C:endomembrane system"/>
    <property type="evidence" value="ECO:0007669"/>
    <property type="project" value="TreeGrafter"/>
</dbReference>
<sequence length="533" mass="59224">MLRVVAPFLAPITYCYFQFVHFVFWLYNYLFKARLAVPRPAPDDVDQLLLISAAQAAEMIRKREISAVQLIDVYIRRIELVNPYLNAVVQQNFEEALDEAKKIDDWLINVDVESEEYKSLADTKPLLGVPFTVKDSIRIKGHVSTAGIPALSEADPNPEDAAVVTLLKASGAIPLAVTNVPEACLWWQSCNGVYGQTNSPYDSRRGVGGSSGGEGCLISAAGSVVGVGSDIGGSVRIPAFFNGVFGLKPTPGLIPTKGHIPDHFYGYQEEMFSIGPICRYARDLSLMLKVMVGPDATERLQLNRQIKLQRTRVFFMNGLNTLIASPVHSDCSRALKKAVKYFEKKYDIHAYNVNFPITHHALDIWLTSMHSTKQRFADVLAGYKENSGFNPLLQMLYYFMGNSKHMFMSLLTAFLDDHLTNVKRDRDFVHSKRDQLRREVVNLLGQDGILIFPGFPRPAYFHNESVFTPFDYQYTALWNAVGLPVVTCPMGLNSNGLPVGVQIVGGEDSEALLIAVAQDLEEGFGGWKAPVFG</sequence>
<evidence type="ECO:0000259" key="4">
    <source>
        <dbReference type="Pfam" id="PF01425"/>
    </source>
</evidence>
<name>A0A811JUD0_9BILA</name>
<feature type="active site" description="Charge relay system" evidence="2">
    <location>
        <position position="210"/>
    </location>
</feature>
<dbReference type="OrthoDB" id="6428749at2759"/>
<reference evidence="5" key="1">
    <citation type="submission" date="2020-09" db="EMBL/GenBank/DDBJ databases">
        <authorList>
            <person name="Kikuchi T."/>
        </authorList>
    </citation>
    <scope>NUCLEOTIDE SEQUENCE</scope>
    <source>
        <strain evidence="5">SH1</strain>
    </source>
</reference>
<keyword evidence="3" id="KW-1133">Transmembrane helix</keyword>
<dbReference type="InterPro" id="IPR023631">
    <property type="entry name" value="Amidase_dom"/>
</dbReference>
<feature type="domain" description="Amidase" evidence="4">
    <location>
        <begin position="70"/>
        <end position="513"/>
    </location>
</feature>
<feature type="transmembrane region" description="Helical" evidence="3">
    <location>
        <begin position="6"/>
        <end position="30"/>
    </location>
</feature>